<keyword evidence="3 13" id="KW-1003">Cell membrane</keyword>
<comment type="similarity">
    <text evidence="1 13 14">Belongs to the ATPase B chain family.</text>
</comment>
<evidence type="ECO:0000256" key="10">
    <source>
        <dbReference type="ARBA" id="ARBA00023310"/>
    </source>
</evidence>
<evidence type="ECO:0000313" key="15">
    <source>
        <dbReference type="EMBL" id="REI39645.1"/>
    </source>
</evidence>
<comment type="function">
    <text evidence="13">Component of the F(0) channel, it forms part of the peripheral stalk, linking F(1) to F(0).</text>
</comment>
<keyword evidence="2 13" id="KW-0813">Transport</keyword>
<keyword evidence="15" id="KW-0378">Hydrolase</keyword>
<keyword evidence="10 13" id="KW-0066">ATP synthesis</keyword>
<dbReference type="InterPro" id="IPR050059">
    <property type="entry name" value="ATP_synthase_B_chain"/>
</dbReference>
<evidence type="ECO:0000256" key="13">
    <source>
        <dbReference type="HAMAP-Rule" id="MF_01398"/>
    </source>
</evidence>
<keyword evidence="6 13" id="KW-0375">Hydrogen ion transport</keyword>
<keyword evidence="9 13" id="KW-0472">Membrane</keyword>
<evidence type="ECO:0000256" key="8">
    <source>
        <dbReference type="ARBA" id="ARBA00023065"/>
    </source>
</evidence>
<evidence type="ECO:0000256" key="7">
    <source>
        <dbReference type="ARBA" id="ARBA00022989"/>
    </source>
</evidence>
<evidence type="ECO:0000256" key="6">
    <source>
        <dbReference type="ARBA" id="ARBA00022781"/>
    </source>
</evidence>
<dbReference type="GO" id="GO:0016787">
    <property type="term" value="F:hydrolase activity"/>
    <property type="evidence" value="ECO:0007669"/>
    <property type="project" value="UniProtKB-KW"/>
</dbReference>
<dbReference type="InterPro" id="IPR002146">
    <property type="entry name" value="ATP_synth_b/b'su_bac/chlpt"/>
</dbReference>
<reference evidence="15 16" key="1">
    <citation type="submission" date="2018-08" db="EMBL/GenBank/DDBJ databases">
        <title>Draft genome sequence of Psychrilyobacter sp. strain SD5 isolated from Black Sea water.</title>
        <authorList>
            <person name="Yadav S."/>
            <person name="Villanueva L."/>
            <person name="Damste J.S.S."/>
        </authorList>
    </citation>
    <scope>NUCLEOTIDE SEQUENCE [LARGE SCALE GENOMIC DNA]</scope>
    <source>
        <strain evidence="15 16">SD5</strain>
    </source>
</reference>
<dbReference type="InterPro" id="IPR005864">
    <property type="entry name" value="ATP_synth_F0_bsu_bac"/>
</dbReference>
<evidence type="ECO:0000256" key="1">
    <source>
        <dbReference type="ARBA" id="ARBA00005513"/>
    </source>
</evidence>
<accession>A0ABX9KE44</accession>
<evidence type="ECO:0000256" key="9">
    <source>
        <dbReference type="ARBA" id="ARBA00023136"/>
    </source>
</evidence>
<protein>
    <recommendedName>
        <fullName evidence="13">ATP synthase subunit b</fullName>
    </recommendedName>
    <alternativeName>
        <fullName evidence="13">ATP synthase F(0) sector subunit b</fullName>
    </alternativeName>
    <alternativeName>
        <fullName evidence="13">ATPase subunit I</fullName>
    </alternativeName>
    <alternativeName>
        <fullName evidence="13">F-type ATPase subunit b</fullName>
        <shortName evidence="13">F-ATPase subunit b</shortName>
    </alternativeName>
</protein>
<name>A0ABX9KE44_9FUSO</name>
<proteinExistence type="inferred from homology"/>
<dbReference type="Proteomes" id="UP000263486">
    <property type="component" value="Unassembled WGS sequence"/>
</dbReference>
<evidence type="ECO:0000256" key="2">
    <source>
        <dbReference type="ARBA" id="ARBA00022448"/>
    </source>
</evidence>
<dbReference type="CDD" id="cd06503">
    <property type="entry name" value="ATP-synt_Fo_b"/>
    <property type="match status" value="1"/>
</dbReference>
<keyword evidence="8 13" id="KW-0406">Ion transport</keyword>
<keyword evidence="5 13" id="KW-0812">Transmembrane</keyword>
<comment type="subunit">
    <text evidence="13">F-type ATPases have 2 components, F(1) - the catalytic core - and F(0) - the membrane proton channel. F(1) has five subunits: alpha(3), beta(3), gamma(1), delta(1), epsilon(1). F(0) has three main subunits: a(1), b(2) and c(10-14). The alpha and beta chains form an alternating ring which encloses part of the gamma chain. F(1) is attached to F(0) by a central stalk formed by the gamma and epsilon chains, while a peripheral stalk is formed by the delta and b chains.</text>
</comment>
<dbReference type="PANTHER" id="PTHR33445:SF1">
    <property type="entry name" value="ATP SYNTHASE SUBUNIT B"/>
    <property type="match status" value="1"/>
</dbReference>
<dbReference type="PANTHER" id="PTHR33445">
    <property type="entry name" value="ATP SYNTHASE SUBUNIT B', CHLOROPLASTIC"/>
    <property type="match status" value="1"/>
</dbReference>
<feature type="transmembrane region" description="Helical" evidence="13">
    <location>
        <begin position="15"/>
        <end position="33"/>
    </location>
</feature>
<dbReference type="RefSeq" id="WP_114643489.1">
    <property type="nucleotide sequence ID" value="NZ_JAACIO010000010.1"/>
</dbReference>
<dbReference type="HAMAP" id="MF_01398">
    <property type="entry name" value="ATP_synth_b_bprime"/>
    <property type="match status" value="1"/>
</dbReference>
<evidence type="ECO:0000256" key="3">
    <source>
        <dbReference type="ARBA" id="ARBA00022475"/>
    </source>
</evidence>
<comment type="function">
    <text evidence="11 13">F(1)F(0) ATP synthase produces ATP from ADP in the presence of a proton or sodium gradient. F-type ATPases consist of two structural domains, F(1) containing the extramembraneous catalytic core and F(0) containing the membrane proton channel, linked together by a central stalk and a peripheral stalk. During catalysis, ATP synthesis in the catalytic domain of F(1) is coupled via a rotary mechanism of the central stalk subunits to proton translocation.</text>
</comment>
<comment type="subcellular location">
    <subcellularLocation>
        <location evidence="13">Cell membrane</location>
        <topology evidence="13">Single-pass membrane protein</topology>
    </subcellularLocation>
    <subcellularLocation>
        <location evidence="12">Endomembrane system</location>
        <topology evidence="12">Single-pass membrane protein</topology>
    </subcellularLocation>
</comment>
<evidence type="ECO:0000256" key="12">
    <source>
        <dbReference type="ARBA" id="ARBA00037847"/>
    </source>
</evidence>
<organism evidence="15 16">
    <name type="scientific">Psychrilyobacter piezotolerans</name>
    <dbReference type="NCBI Taxonomy" id="2293438"/>
    <lineage>
        <taxon>Bacteria</taxon>
        <taxon>Fusobacteriati</taxon>
        <taxon>Fusobacteriota</taxon>
        <taxon>Fusobacteriia</taxon>
        <taxon>Fusobacteriales</taxon>
        <taxon>Fusobacteriaceae</taxon>
        <taxon>Psychrilyobacter</taxon>
    </lineage>
</organism>
<dbReference type="NCBIfam" id="TIGR01144">
    <property type="entry name" value="ATP_synt_b"/>
    <property type="match status" value="1"/>
</dbReference>
<keyword evidence="4 13" id="KW-0138">CF(0)</keyword>
<gene>
    <name evidence="13 15" type="primary">atpF</name>
    <name evidence="15" type="ORF">DYH56_13930</name>
</gene>
<evidence type="ECO:0000256" key="14">
    <source>
        <dbReference type="RuleBase" id="RU003848"/>
    </source>
</evidence>
<evidence type="ECO:0000256" key="4">
    <source>
        <dbReference type="ARBA" id="ARBA00022547"/>
    </source>
</evidence>
<dbReference type="Gene3D" id="1.20.5.620">
    <property type="entry name" value="F1F0 ATP synthase subunit B, membrane domain"/>
    <property type="match status" value="1"/>
</dbReference>
<dbReference type="Pfam" id="PF00430">
    <property type="entry name" value="ATP-synt_B"/>
    <property type="match status" value="1"/>
</dbReference>
<comment type="caution">
    <text evidence="15">The sequence shown here is derived from an EMBL/GenBank/DDBJ whole genome shotgun (WGS) entry which is preliminary data.</text>
</comment>
<evidence type="ECO:0000313" key="16">
    <source>
        <dbReference type="Proteomes" id="UP000263486"/>
    </source>
</evidence>
<keyword evidence="7 13" id="KW-1133">Transmembrane helix</keyword>
<keyword evidence="16" id="KW-1185">Reference proteome</keyword>
<sequence length="168" mass="19144">MNETIMPAVGIDINLFWQIINFVILIFVFKKYFHKPLNDFLETRREKIAGELTHAKKDREAAASLNEQAAMTRKTAKLEANKIITMAEKKAEDRKEHILKETHATREKMIATAEADIAKMKSQARKELQVEATKLAATLAEKMINEKMNNELGGNLLDQFIDEVGDTK</sequence>
<evidence type="ECO:0000256" key="11">
    <source>
        <dbReference type="ARBA" id="ARBA00025198"/>
    </source>
</evidence>
<dbReference type="EMBL" id="QUAJ01000036">
    <property type="protein sequence ID" value="REI39645.1"/>
    <property type="molecule type" value="Genomic_DNA"/>
</dbReference>
<evidence type="ECO:0000256" key="5">
    <source>
        <dbReference type="ARBA" id="ARBA00022692"/>
    </source>
</evidence>